<reference evidence="2" key="1">
    <citation type="submission" date="2022-10" db="EMBL/GenBank/DDBJ databases">
        <title>Characterization and whole genome sequencing of a new Roseateles species, isolated from fresh water.</title>
        <authorList>
            <person name="Guliayeva D.Y."/>
            <person name="Akhremchuk A.E."/>
            <person name="Sikolenko M.A."/>
            <person name="Valentovich L.N."/>
            <person name="Sidarenka A.V."/>
        </authorList>
    </citation>
    <scope>NUCLEOTIDE SEQUENCE</scope>
    <source>
        <strain evidence="2">BIM B-1768</strain>
    </source>
</reference>
<keyword evidence="1" id="KW-1133">Transmembrane helix</keyword>
<keyword evidence="3" id="KW-1185">Reference proteome</keyword>
<proteinExistence type="predicted"/>
<feature type="transmembrane region" description="Helical" evidence="1">
    <location>
        <begin position="6"/>
        <end position="25"/>
    </location>
</feature>
<dbReference type="Proteomes" id="UP001064933">
    <property type="component" value="Chromosome"/>
</dbReference>
<organism evidence="2 3">
    <name type="scientific">Roseateles amylovorans</name>
    <dbReference type="NCBI Taxonomy" id="2978473"/>
    <lineage>
        <taxon>Bacteria</taxon>
        <taxon>Pseudomonadati</taxon>
        <taxon>Pseudomonadota</taxon>
        <taxon>Betaproteobacteria</taxon>
        <taxon>Burkholderiales</taxon>
        <taxon>Sphaerotilaceae</taxon>
        <taxon>Roseateles</taxon>
    </lineage>
</organism>
<keyword evidence="1" id="KW-0472">Membrane</keyword>
<name>A0ABY6AYA5_9BURK</name>
<evidence type="ECO:0000313" key="2">
    <source>
        <dbReference type="EMBL" id="UXH78166.1"/>
    </source>
</evidence>
<accession>A0ABY6AYA5</accession>
<evidence type="ECO:0000256" key="1">
    <source>
        <dbReference type="SAM" id="Phobius"/>
    </source>
</evidence>
<gene>
    <name evidence="2" type="ORF">N4261_24980</name>
</gene>
<dbReference type="RefSeq" id="WP_261757942.1">
    <property type="nucleotide sequence ID" value="NZ_CP104562.2"/>
</dbReference>
<evidence type="ECO:0000313" key="3">
    <source>
        <dbReference type="Proteomes" id="UP001064933"/>
    </source>
</evidence>
<sequence length="86" mass="9064">MNLTIYKPLAFIAGATAAMIFTLSMTPSRQVGRTITIIEVAPASSAGSTAMDVRQLPTVYVNGRRSLAPVDEKLASAQISCFGGRC</sequence>
<protein>
    <recommendedName>
        <fullName evidence="4">TonB-dependent receptor plug domain-containing protein</fullName>
    </recommendedName>
</protein>
<evidence type="ECO:0008006" key="4">
    <source>
        <dbReference type="Google" id="ProtNLM"/>
    </source>
</evidence>
<dbReference type="EMBL" id="CP104562">
    <property type="protein sequence ID" value="UXH78166.1"/>
    <property type="molecule type" value="Genomic_DNA"/>
</dbReference>
<keyword evidence="1" id="KW-0812">Transmembrane</keyword>